<evidence type="ECO:0000256" key="1">
    <source>
        <dbReference type="PIRNR" id="PIRNR011771"/>
    </source>
</evidence>
<dbReference type="GeneID" id="8620145"/>
<dbReference type="InterPro" id="IPR046341">
    <property type="entry name" value="SET_dom_sf"/>
</dbReference>
<dbReference type="InterPro" id="IPR001214">
    <property type="entry name" value="SET_dom"/>
</dbReference>
<keyword evidence="1" id="KW-0489">Methyltransferase</keyword>
<keyword evidence="1" id="KW-0808">Transferase</keyword>
<reference evidence="3 4" key="1">
    <citation type="journal article" date="2005" name="Nature">
        <title>The genome of the social amoeba Dictyostelium discoideum.</title>
        <authorList>
            <consortium name="The Dictyostelium discoideum Sequencing Consortium"/>
            <person name="Eichinger L."/>
            <person name="Pachebat J.A."/>
            <person name="Glockner G."/>
            <person name="Rajandream M.A."/>
            <person name="Sucgang R."/>
            <person name="Berriman M."/>
            <person name="Song J."/>
            <person name="Olsen R."/>
            <person name="Szafranski K."/>
            <person name="Xu Q."/>
            <person name="Tunggal B."/>
            <person name="Kummerfeld S."/>
            <person name="Madera M."/>
            <person name="Konfortov B.A."/>
            <person name="Rivero F."/>
            <person name="Bankier A.T."/>
            <person name="Lehmann R."/>
            <person name="Hamlin N."/>
            <person name="Davies R."/>
            <person name="Gaudet P."/>
            <person name="Fey P."/>
            <person name="Pilcher K."/>
            <person name="Chen G."/>
            <person name="Saunders D."/>
            <person name="Sodergren E."/>
            <person name="Davis P."/>
            <person name="Kerhornou A."/>
            <person name="Nie X."/>
            <person name="Hall N."/>
            <person name="Anjard C."/>
            <person name="Hemphill L."/>
            <person name="Bason N."/>
            <person name="Farbrother P."/>
            <person name="Desany B."/>
            <person name="Just E."/>
            <person name="Morio T."/>
            <person name="Rost R."/>
            <person name="Churcher C."/>
            <person name="Cooper J."/>
            <person name="Haydock S."/>
            <person name="van Driessche N."/>
            <person name="Cronin A."/>
            <person name="Goodhead I."/>
            <person name="Muzny D."/>
            <person name="Mourier T."/>
            <person name="Pain A."/>
            <person name="Lu M."/>
            <person name="Harper D."/>
            <person name="Lindsay R."/>
            <person name="Hauser H."/>
            <person name="James K."/>
            <person name="Quiles M."/>
            <person name="Madan Babu M."/>
            <person name="Saito T."/>
            <person name="Buchrieser C."/>
            <person name="Wardroper A."/>
            <person name="Felder M."/>
            <person name="Thangavelu M."/>
            <person name="Johnson D."/>
            <person name="Knights A."/>
            <person name="Loulseged H."/>
            <person name="Mungall K."/>
            <person name="Oliver K."/>
            <person name="Price C."/>
            <person name="Quail M.A."/>
            <person name="Urushihara H."/>
            <person name="Hernandez J."/>
            <person name="Rabbinowitsch E."/>
            <person name="Steffen D."/>
            <person name="Sanders M."/>
            <person name="Ma J."/>
            <person name="Kohara Y."/>
            <person name="Sharp S."/>
            <person name="Simmonds M."/>
            <person name="Spiegler S."/>
            <person name="Tivey A."/>
            <person name="Sugano S."/>
            <person name="White B."/>
            <person name="Walker D."/>
            <person name="Woodward J."/>
            <person name="Winckler T."/>
            <person name="Tanaka Y."/>
            <person name="Shaulsky G."/>
            <person name="Schleicher M."/>
            <person name="Weinstock G."/>
            <person name="Rosenthal A."/>
            <person name="Cox E.C."/>
            <person name="Chisholm R.L."/>
            <person name="Gibbs R."/>
            <person name="Loomis W.F."/>
            <person name="Platzer M."/>
            <person name="Kay R.R."/>
            <person name="Williams J."/>
            <person name="Dear P.H."/>
            <person name="Noegel A.A."/>
            <person name="Barrell B."/>
            <person name="Kuspa A."/>
        </authorList>
    </citation>
    <scope>NUCLEOTIDE SEQUENCE [LARGE SCALE GENOMIC DNA]</scope>
    <source>
        <strain evidence="3 4">AX4</strain>
    </source>
</reference>
<feature type="domain" description="SET" evidence="2">
    <location>
        <begin position="55"/>
        <end position="337"/>
    </location>
</feature>
<evidence type="ECO:0000313" key="4">
    <source>
        <dbReference type="Proteomes" id="UP000002195"/>
    </source>
</evidence>
<dbReference type="dictyBase" id="DDB_G0275621"/>
<comment type="similarity">
    <text evidence="1">Belongs to the class V-like SAM-binding methyltransferase superfamily. Histone-lysine methyltransferase family. SETD6 subfamily.</text>
</comment>
<accession>Q86A13</accession>
<gene>
    <name evidence="3" type="ORF">DDB_G0275621</name>
</gene>
<dbReference type="SUPFAM" id="SSF82199">
    <property type="entry name" value="SET domain"/>
    <property type="match status" value="2"/>
</dbReference>
<dbReference type="VEuPathDB" id="AmoebaDB:DDB_G0275621"/>
<dbReference type="PaxDb" id="44689-DDB0167139"/>
<protein>
    <recommendedName>
        <fullName evidence="1">N-lysine methyltransferase</fullName>
        <ecNumber evidence="1">2.1.1.-</ecNumber>
    </recommendedName>
</protein>
<dbReference type="InterPro" id="IPR011383">
    <property type="entry name" value="N-lys_methylase_SETD6"/>
</dbReference>
<dbReference type="eggNOG" id="KOG1337">
    <property type="taxonomic scope" value="Eukaryota"/>
</dbReference>
<dbReference type="PROSITE" id="PS50280">
    <property type="entry name" value="SET"/>
    <property type="match status" value="1"/>
</dbReference>
<dbReference type="PANTHER" id="PTHR13271">
    <property type="entry name" value="UNCHARACTERIZED PUTATIVE METHYLTRANSFERASE"/>
    <property type="match status" value="1"/>
</dbReference>
<dbReference type="KEGG" id="ddi:DDB_G0275621"/>
<dbReference type="Gene3D" id="3.90.1410.10">
    <property type="entry name" value="set domain protein methyltransferase, domain 1"/>
    <property type="match status" value="1"/>
</dbReference>
<comment type="subcellular location">
    <subcellularLocation>
        <location evidence="1">Nucleus</location>
    </subcellularLocation>
</comment>
<comment type="function">
    <text evidence="1">Protein-lysine N-methyltransferase.</text>
</comment>
<accession>Q552W7</accession>
<keyword evidence="1" id="KW-0539">Nucleus</keyword>
<dbReference type="RefSeq" id="XP_643561.1">
    <property type="nucleotide sequence ID" value="XM_638469.1"/>
</dbReference>
<dbReference type="InParanoid" id="Q86A13"/>
<dbReference type="InterPro" id="IPR050600">
    <property type="entry name" value="SETD3_SETD6_MTase"/>
</dbReference>
<sequence length="526" mass="59552">MNNQVKPTLSNKAEIINKWLIDNGVRINNKLIKIVYLGKENNFEQTENTTATTTTSERINDSIVSGLGVISLKELKVDDIVAKIPKSIILSIHTSSISNILEKYKIENNIGTSIALIHEASLGEKSKWYGYISSLPRKVDVPILWDSESRKLLKGTAIEDVLNDDDILINQVYADVIESILSKNHPEIFGDKELYSIENFKIANSIISSRAFCVDSYHGDSLVPLADIFNHQTAREHVHIESNGDVCNKCGSIKTCKHRKVVTQHHTVNSTKGKRTHKVAGIPSSKKHIHKGNCCSTTTTKTNEEDKDTIIEEDDEHLYIKVVKGVEANKEVYNTYGDHDNAILLSKYGFLEMDNPCDRLSIDKQLVDKELELIGAENQITRMDLFNRISFYAEMFDIDSRNNHAIENDGRLDDALVCSVGIALAPQSIFQSWKSMSEHKREKYFEQLEAEDIVKQSQLVRNTLLSILNKLFSNYNNSNETTATTTIEQDQEKLSTLKNQREIIAQSLKICEKTLINKSINYYKNL</sequence>
<dbReference type="HOGENOM" id="CLU_023001_0_0_1"/>
<dbReference type="PANTHER" id="PTHR13271:SF34">
    <property type="entry name" value="N-LYSINE METHYLTRANSFERASE SETD6"/>
    <property type="match status" value="1"/>
</dbReference>
<dbReference type="FunCoup" id="Q86A13">
    <property type="interactions" value="286"/>
</dbReference>
<dbReference type="FunFam" id="3.90.1410.10:FF:000102">
    <property type="entry name" value="N-lysine methyltransferase"/>
    <property type="match status" value="1"/>
</dbReference>
<dbReference type="PhylomeDB" id="Q86A13"/>
<proteinExistence type="inferred from homology"/>
<evidence type="ECO:0000259" key="2">
    <source>
        <dbReference type="PROSITE" id="PS50280"/>
    </source>
</evidence>
<organism evidence="3 4">
    <name type="scientific">Dictyostelium discoideum</name>
    <name type="common">Social amoeba</name>
    <dbReference type="NCBI Taxonomy" id="44689"/>
    <lineage>
        <taxon>Eukaryota</taxon>
        <taxon>Amoebozoa</taxon>
        <taxon>Evosea</taxon>
        <taxon>Eumycetozoa</taxon>
        <taxon>Dictyostelia</taxon>
        <taxon>Dictyosteliales</taxon>
        <taxon>Dictyosteliaceae</taxon>
        <taxon>Dictyostelium</taxon>
    </lineage>
</organism>
<dbReference type="GO" id="GO:0016279">
    <property type="term" value="F:protein-lysine N-methyltransferase activity"/>
    <property type="evidence" value="ECO:0000318"/>
    <property type="project" value="GO_Central"/>
</dbReference>
<dbReference type="GO" id="GO:0032259">
    <property type="term" value="P:methylation"/>
    <property type="evidence" value="ECO:0007669"/>
    <property type="project" value="UniProtKB-KW"/>
</dbReference>
<evidence type="ECO:0000313" key="3">
    <source>
        <dbReference type="EMBL" id="EAL69561.1"/>
    </source>
</evidence>
<dbReference type="EC" id="2.1.1.-" evidence="1"/>
<dbReference type="AlphaFoldDB" id="Q86A13"/>
<dbReference type="GO" id="GO:0005634">
    <property type="term" value="C:nucleus"/>
    <property type="evidence" value="ECO:0000318"/>
    <property type="project" value="GO_Central"/>
</dbReference>
<dbReference type="OMA" id="EMDNPCD"/>
<dbReference type="EMBL" id="AAFI02000013">
    <property type="protein sequence ID" value="EAL69561.1"/>
    <property type="molecule type" value="Genomic_DNA"/>
</dbReference>
<dbReference type="CDD" id="cd10527">
    <property type="entry name" value="SET_LSMT"/>
    <property type="match status" value="1"/>
</dbReference>
<name>Q86A13_DICDI</name>
<keyword evidence="4" id="KW-1185">Reference proteome</keyword>
<dbReference type="Proteomes" id="UP000002195">
    <property type="component" value="Unassembled WGS sequence"/>
</dbReference>
<dbReference type="SMR" id="Q86A13"/>
<keyword evidence="1" id="KW-0949">S-adenosyl-L-methionine</keyword>
<dbReference type="PIRSF" id="PIRSF011771">
    <property type="entry name" value="RMS1_SET"/>
    <property type="match status" value="1"/>
</dbReference>
<comment type="caution">
    <text evidence="3">The sequence shown here is derived from an EMBL/GenBank/DDBJ whole genome shotgun (WGS) entry which is preliminary data.</text>
</comment>